<dbReference type="AlphaFoldDB" id="A0A0A8YN32"/>
<protein>
    <submittedName>
        <fullName evidence="1">Uncharacterized protein</fullName>
    </submittedName>
</protein>
<reference evidence="1" key="1">
    <citation type="submission" date="2014-09" db="EMBL/GenBank/DDBJ databases">
        <authorList>
            <person name="Magalhaes I.L.F."/>
            <person name="Oliveira U."/>
            <person name="Santos F.R."/>
            <person name="Vidigal T.H.D.A."/>
            <person name="Brescovit A.D."/>
            <person name="Santos A.J."/>
        </authorList>
    </citation>
    <scope>NUCLEOTIDE SEQUENCE</scope>
    <source>
        <tissue evidence="1">Shoot tissue taken approximately 20 cm above the soil surface</tissue>
    </source>
</reference>
<reference evidence="1" key="2">
    <citation type="journal article" date="2015" name="Data Brief">
        <title>Shoot transcriptome of the giant reed, Arundo donax.</title>
        <authorList>
            <person name="Barrero R.A."/>
            <person name="Guerrero F.D."/>
            <person name="Moolhuijzen P."/>
            <person name="Goolsby J.A."/>
            <person name="Tidwell J."/>
            <person name="Bellgard S.E."/>
            <person name="Bellgard M.I."/>
        </authorList>
    </citation>
    <scope>NUCLEOTIDE SEQUENCE</scope>
    <source>
        <tissue evidence="1">Shoot tissue taken approximately 20 cm above the soil surface</tissue>
    </source>
</reference>
<organism evidence="1">
    <name type="scientific">Arundo donax</name>
    <name type="common">Giant reed</name>
    <name type="synonym">Donax arundinaceus</name>
    <dbReference type="NCBI Taxonomy" id="35708"/>
    <lineage>
        <taxon>Eukaryota</taxon>
        <taxon>Viridiplantae</taxon>
        <taxon>Streptophyta</taxon>
        <taxon>Embryophyta</taxon>
        <taxon>Tracheophyta</taxon>
        <taxon>Spermatophyta</taxon>
        <taxon>Magnoliopsida</taxon>
        <taxon>Liliopsida</taxon>
        <taxon>Poales</taxon>
        <taxon>Poaceae</taxon>
        <taxon>PACMAD clade</taxon>
        <taxon>Arundinoideae</taxon>
        <taxon>Arundineae</taxon>
        <taxon>Arundo</taxon>
    </lineage>
</organism>
<evidence type="ECO:0000313" key="1">
    <source>
        <dbReference type="EMBL" id="JAD28079.1"/>
    </source>
</evidence>
<sequence length="64" mass="7305">METGLSKINSIFLMYLCLNMHLEPAIRPWFTGPAFVTFLKRKSMRLLKGPIILVTGHIQDQLCA</sequence>
<proteinExistence type="predicted"/>
<name>A0A0A8YN32_ARUDO</name>
<accession>A0A0A8YN32</accession>
<dbReference type="EMBL" id="GBRH01269816">
    <property type="protein sequence ID" value="JAD28079.1"/>
    <property type="molecule type" value="Transcribed_RNA"/>
</dbReference>